<gene>
    <name evidence="1" type="ORF">ZEAMMB73_Zm00001d032085</name>
</gene>
<sequence length="59" mass="6695">MGYMYLSCLSAHEVIYKLFMICRFMRLSSFHFNANPAGQHHVTKQCASSYSSVLASSNQ</sequence>
<dbReference type="EMBL" id="CM007647">
    <property type="protein sequence ID" value="ONM04353.1"/>
    <property type="molecule type" value="Genomic_DNA"/>
</dbReference>
<reference evidence="1" key="1">
    <citation type="submission" date="2015-12" db="EMBL/GenBank/DDBJ databases">
        <title>Update maize B73 reference genome by single molecule sequencing technologies.</title>
        <authorList>
            <consortium name="Maize Genome Sequencing Project"/>
            <person name="Ware D."/>
        </authorList>
    </citation>
    <scope>NUCLEOTIDE SEQUENCE [LARGE SCALE GENOMIC DNA]</scope>
    <source>
        <tissue evidence="1">Seedling</tissue>
    </source>
</reference>
<evidence type="ECO:0000313" key="1">
    <source>
        <dbReference type="EMBL" id="ONM04353.1"/>
    </source>
</evidence>
<name>A0A1D6KNG4_MAIZE</name>
<protein>
    <submittedName>
        <fullName evidence="1">Uncharacterized protein</fullName>
    </submittedName>
</protein>
<proteinExistence type="predicted"/>
<organism evidence="1">
    <name type="scientific">Zea mays</name>
    <name type="common">Maize</name>
    <dbReference type="NCBI Taxonomy" id="4577"/>
    <lineage>
        <taxon>Eukaryota</taxon>
        <taxon>Viridiplantae</taxon>
        <taxon>Streptophyta</taxon>
        <taxon>Embryophyta</taxon>
        <taxon>Tracheophyta</taxon>
        <taxon>Spermatophyta</taxon>
        <taxon>Magnoliopsida</taxon>
        <taxon>Liliopsida</taxon>
        <taxon>Poales</taxon>
        <taxon>Poaceae</taxon>
        <taxon>PACMAD clade</taxon>
        <taxon>Panicoideae</taxon>
        <taxon>Andropogonodae</taxon>
        <taxon>Andropogoneae</taxon>
        <taxon>Tripsacinae</taxon>
        <taxon>Zea</taxon>
    </lineage>
</organism>
<dbReference type="AlphaFoldDB" id="A0A1D6KNG4"/>
<accession>A0A1D6KNG4</accession>